<dbReference type="GO" id="GO:0004475">
    <property type="term" value="F:mannose-1-phosphate guanylyltransferase (GTP) activity"/>
    <property type="evidence" value="ECO:0007669"/>
    <property type="project" value="InterPro"/>
</dbReference>
<evidence type="ECO:0000256" key="1">
    <source>
        <dbReference type="ARBA" id="ARBA00008558"/>
    </source>
</evidence>
<dbReference type="SUPFAM" id="SSF53448">
    <property type="entry name" value="Nucleotide-diphospho-sugar transferases"/>
    <property type="match status" value="1"/>
</dbReference>
<dbReference type="InterPro" id="IPR010819">
    <property type="entry name" value="AGE/CE"/>
</dbReference>
<dbReference type="SUPFAM" id="SSF159283">
    <property type="entry name" value="Guanosine diphospho-D-mannose pyrophosphorylase/mannose-6-phosphate isomerase linker domain"/>
    <property type="match status" value="1"/>
</dbReference>
<reference evidence="4 5" key="1">
    <citation type="journal article" date="2017" name="Int. J. Syst. Evol. Microbiol.">
        <title>Marinicauda algicola sp. nov., isolated from a marine red alga Rhodosorus marinus.</title>
        <authorList>
            <person name="Jeong S.E."/>
            <person name="Jeon S.H."/>
            <person name="Chun B.H."/>
            <person name="Kim D.W."/>
            <person name="Jeon C.O."/>
        </authorList>
    </citation>
    <scope>NUCLEOTIDE SEQUENCE [LARGE SCALE GENOMIC DNA]</scope>
    <source>
        <strain evidence="4 5">JCM 31718</strain>
    </source>
</reference>
<evidence type="ECO:0000313" key="5">
    <source>
        <dbReference type="Proteomes" id="UP000308054"/>
    </source>
</evidence>
<keyword evidence="2" id="KW-0413">Isomerase</keyword>
<dbReference type="InterPro" id="IPR012341">
    <property type="entry name" value="6hp_glycosidase-like_sf"/>
</dbReference>
<sequence length="731" mass="79511">MTRTDEIQPVILCGGRGTRLWPISTDRAPKPFLPLISDKSMLAETAARVSRAAQQVTFGPLCAVGSARHEDLLRRELPGAGLILEPVPRNSAPAVAAACLGRTPGDLVLIMPADHHVSDLAAFHRALTCGAKAARSGAIVTFGIKPDHAATCYGYIRAPGARLEQAASVQAFVEKPSRETAQDYLEQGGYWWNAGIFLFSAGRMLEAFAQHAPDILEAVTAAAAISLPPRPGQSVSLDAARFAECRSESIDYAVMEHVEGVEVVPVDMGWSDIGDYGALHALKSHRHDNVCEGAVFAIDTHGCYVRSEGPMIAVRGLSGIAVAATPRGVLVTPLSEAASTKPLAEEAARRGFAASLQSDTIARLRNWLFEDCLPFWAERAWDEQRGGFVEAIDLDGAPLAGLDRRGRVLPRQIYAFSHARLLGWDDPRGLDLVHKGLDYLDTTARAPQGGWASVLTPQGEPVSAVRALYDHAFVMLAGAYAFMATGETRAREIAEEALAFVQTELADPEHGGFLDRLPHGKWRHSNPHMHLLEAALALRRATGEARFTEFARDIVELFETRFFDPKSGALTETFAQDWSRAPGAPGNLVEPGHCYEWAVLLGFFEEETGRDLISWRRRLIAFADRIGRNAEGFALDAVDRDAKIVSGKRRLWPQLEMFRARLFHPETAPPGEASRVLDRILASYLAGGPRGGWIDAFDAKGQPAAPAIPASMLYHMLTAFDPLFGFDLAAR</sequence>
<dbReference type="RefSeq" id="WP_135994816.1">
    <property type="nucleotide sequence ID" value="NZ_CP071057.1"/>
</dbReference>
<dbReference type="Gene3D" id="3.90.550.10">
    <property type="entry name" value="Spore Coat Polysaccharide Biosynthesis Protein SpsA, Chain A"/>
    <property type="match status" value="1"/>
</dbReference>
<comment type="caution">
    <text evidence="4">The sequence shown here is derived from an EMBL/GenBank/DDBJ whole genome shotgun (WGS) entry which is preliminary data.</text>
</comment>
<dbReference type="InterPro" id="IPR049577">
    <property type="entry name" value="GMPP_N"/>
</dbReference>
<dbReference type="Proteomes" id="UP000308054">
    <property type="component" value="Unassembled WGS sequence"/>
</dbReference>
<dbReference type="OrthoDB" id="9806359at2"/>
<name>A0A4S2H4H7_9PROT</name>
<comment type="similarity">
    <text evidence="1">Belongs to the N-acylglucosamine 2-epimerase family.</text>
</comment>
<feature type="domain" description="Nucleotidyl transferase" evidence="3">
    <location>
        <begin position="9"/>
        <end position="284"/>
    </location>
</feature>
<dbReference type="AlphaFoldDB" id="A0A4S2H4H7"/>
<keyword evidence="5" id="KW-1185">Reference proteome</keyword>
<dbReference type="SUPFAM" id="SSF48208">
    <property type="entry name" value="Six-hairpin glycosidases"/>
    <property type="match status" value="1"/>
</dbReference>
<evidence type="ECO:0000256" key="2">
    <source>
        <dbReference type="ARBA" id="ARBA00023235"/>
    </source>
</evidence>
<dbReference type="GO" id="GO:0016853">
    <property type="term" value="F:isomerase activity"/>
    <property type="evidence" value="ECO:0007669"/>
    <property type="project" value="UniProtKB-KW"/>
</dbReference>
<dbReference type="PANTHER" id="PTHR46390">
    <property type="entry name" value="MANNOSE-1-PHOSPHATE GUANYLYLTRANSFERASE"/>
    <property type="match status" value="1"/>
</dbReference>
<dbReference type="PANTHER" id="PTHR46390:SF1">
    <property type="entry name" value="MANNOSE-1-PHOSPHATE GUANYLYLTRANSFERASE"/>
    <property type="match status" value="1"/>
</dbReference>
<dbReference type="CDD" id="cd02509">
    <property type="entry name" value="GDP-M1P_Guanylyltransferase"/>
    <property type="match status" value="1"/>
</dbReference>
<accession>A0A4S2H4H7</accession>
<dbReference type="InterPro" id="IPR051161">
    <property type="entry name" value="Mannose-6P_isomerase_type2"/>
</dbReference>
<dbReference type="InterPro" id="IPR008928">
    <property type="entry name" value="6-hairpin_glycosidase_sf"/>
</dbReference>
<dbReference type="GO" id="GO:0005975">
    <property type="term" value="P:carbohydrate metabolic process"/>
    <property type="evidence" value="ECO:0007669"/>
    <property type="project" value="InterPro"/>
</dbReference>
<evidence type="ECO:0000313" key="4">
    <source>
        <dbReference type="EMBL" id="TGY90318.1"/>
    </source>
</evidence>
<dbReference type="Pfam" id="PF00483">
    <property type="entry name" value="NTP_transferase"/>
    <property type="match status" value="1"/>
</dbReference>
<proteinExistence type="inferred from homology"/>
<dbReference type="GO" id="GO:0009298">
    <property type="term" value="P:GDP-mannose biosynthetic process"/>
    <property type="evidence" value="ECO:0007669"/>
    <property type="project" value="TreeGrafter"/>
</dbReference>
<dbReference type="Pfam" id="PF07221">
    <property type="entry name" value="GlcNAc_2-epim"/>
    <property type="match status" value="1"/>
</dbReference>
<organism evidence="4 5">
    <name type="scientific">Marinicauda algicola</name>
    <dbReference type="NCBI Taxonomy" id="2029849"/>
    <lineage>
        <taxon>Bacteria</taxon>
        <taxon>Pseudomonadati</taxon>
        <taxon>Pseudomonadota</taxon>
        <taxon>Alphaproteobacteria</taxon>
        <taxon>Maricaulales</taxon>
        <taxon>Maricaulaceae</taxon>
        <taxon>Marinicauda</taxon>
    </lineage>
</organism>
<gene>
    <name evidence="4" type="ORF">E5163_04110</name>
</gene>
<dbReference type="InterPro" id="IPR005835">
    <property type="entry name" value="NTP_transferase_dom"/>
</dbReference>
<dbReference type="EMBL" id="SRXW01000001">
    <property type="protein sequence ID" value="TGY90318.1"/>
    <property type="molecule type" value="Genomic_DNA"/>
</dbReference>
<protein>
    <recommendedName>
        <fullName evidence="3">Nucleotidyl transferase domain-containing protein</fullName>
    </recommendedName>
</protein>
<evidence type="ECO:0000259" key="3">
    <source>
        <dbReference type="Pfam" id="PF00483"/>
    </source>
</evidence>
<dbReference type="Gene3D" id="1.50.10.10">
    <property type="match status" value="1"/>
</dbReference>
<dbReference type="InterPro" id="IPR029044">
    <property type="entry name" value="Nucleotide-diphossugar_trans"/>
</dbReference>